<protein>
    <recommendedName>
        <fullName evidence="3">HNH nuclease domain-containing protein</fullName>
    </recommendedName>
</protein>
<gene>
    <name evidence="4" type="ORF">Shpa_1</name>
</gene>
<evidence type="ECO:0000259" key="3">
    <source>
        <dbReference type="SMART" id="SM00507"/>
    </source>
</evidence>
<dbReference type="Gene3D" id="1.10.30.50">
    <property type="match status" value="1"/>
</dbReference>
<keyword evidence="2" id="KW-0378">Hydrolase</keyword>
<dbReference type="InterPro" id="IPR002711">
    <property type="entry name" value="HNH"/>
</dbReference>
<feature type="domain" description="HNH nuclease" evidence="3">
    <location>
        <begin position="21"/>
        <end position="75"/>
    </location>
</feature>
<dbReference type="CDD" id="cd00085">
    <property type="entry name" value="HNHc"/>
    <property type="match status" value="1"/>
</dbReference>
<organism evidence="4 5">
    <name type="scientific">Paracoccus phage Shpa</name>
    <dbReference type="NCBI Taxonomy" id="1647282"/>
    <lineage>
        <taxon>Viruses</taxon>
        <taxon>Duplodnaviria</taxon>
        <taxon>Heunggongvirae</taxon>
        <taxon>Uroviricota</taxon>
        <taxon>Caudoviricetes</taxon>
        <taxon>Vhulanivirus</taxon>
        <taxon>Vhulanivirus Shpa</taxon>
    </lineage>
</organism>
<dbReference type="InterPro" id="IPR003615">
    <property type="entry name" value="HNH_nuc"/>
</dbReference>
<keyword evidence="5" id="KW-1185">Reference proteome</keyword>
<reference evidence="4 5" key="1">
    <citation type="submission" date="2015-04" db="EMBL/GenBank/DDBJ databases">
        <title>Isolation and characterization of bacteriophages from East Africa Rift Valley soda lakes.</title>
        <authorList>
            <person name="van Zyl L.J."/>
            <person name="Nemavhulani S."/>
            <person name="Cowan D.A."/>
            <person name="Trindade M.I."/>
        </authorList>
    </citation>
    <scope>NUCLEOTIDE SEQUENCE [LARGE SCALE GENOMIC DNA]</scope>
</reference>
<dbReference type="GO" id="GO:0003676">
    <property type="term" value="F:nucleic acid binding"/>
    <property type="evidence" value="ECO:0007669"/>
    <property type="project" value="InterPro"/>
</dbReference>
<dbReference type="Proteomes" id="UP000223061">
    <property type="component" value="Segment"/>
</dbReference>
<sequence length="189" mass="20218">MTGWSDKGSRHARGYGSRWDKLRLVILKRDGYLCQACKLEGRTTPAREVDHITPKAKGGTDEHSNLQALCSPCHKIKTARDEGRRVRRVFGADGPPAPQASLPGCSVPGQVAGTHETATPDVCPPPRPAEMPVPPPVRSALPSQGISSANATHAAFSAALNRFGAAPRGETFGTDRSRWRCGFFLSAPP</sequence>
<dbReference type="GO" id="GO:0016787">
    <property type="term" value="F:hydrolase activity"/>
    <property type="evidence" value="ECO:0007669"/>
    <property type="project" value="UniProtKB-KW"/>
</dbReference>
<dbReference type="SMART" id="SM00507">
    <property type="entry name" value="HNHc"/>
    <property type="match status" value="1"/>
</dbReference>
<accession>A0A0U2C119</accession>
<dbReference type="GO" id="GO:0004519">
    <property type="term" value="F:endonuclease activity"/>
    <property type="evidence" value="ECO:0007669"/>
    <property type="project" value="InterPro"/>
</dbReference>
<evidence type="ECO:0000256" key="2">
    <source>
        <dbReference type="ARBA" id="ARBA00022801"/>
    </source>
</evidence>
<dbReference type="PANTHER" id="PTHR41286:SF1">
    <property type="entry name" value="HNH NUCLEASE YAJD-RELATED"/>
    <property type="match status" value="1"/>
</dbReference>
<evidence type="ECO:0000256" key="1">
    <source>
        <dbReference type="ARBA" id="ARBA00022722"/>
    </source>
</evidence>
<dbReference type="EMBL" id="KR072689">
    <property type="protein sequence ID" value="AKG94512.1"/>
    <property type="molecule type" value="Genomic_DNA"/>
</dbReference>
<evidence type="ECO:0000313" key="5">
    <source>
        <dbReference type="Proteomes" id="UP000223061"/>
    </source>
</evidence>
<evidence type="ECO:0000313" key="4">
    <source>
        <dbReference type="EMBL" id="AKG94512.1"/>
    </source>
</evidence>
<keyword evidence="1" id="KW-0540">Nuclease</keyword>
<proteinExistence type="predicted"/>
<dbReference type="Pfam" id="PF01844">
    <property type="entry name" value="HNH"/>
    <property type="match status" value="1"/>
</dbReference>
<dbReference type="PANTHER" id="PTHR41286">
    <property type="entry name" value="HNH NUCLEASE YAJD-RELATED"/>
    <property type="match status" value="1"/>
</dbReference>
<dbReference type="OrthoDB" id="15816at10239"/>
<dbReference type="GO" id="GO:0008270">
    <property type="term" value="F:zinc ion binding"/>
    <property type="evidence" value="ECO:0007669"/>
    <property type="project" value="InterPro"/>
</dbReference>
<name>A0A0U2C119_9CAUD</name>